<dbReference type="Proteomes" id="UP000023268">
    <property type="component" value="Unassembled WGS sequence"/>
</dbReference>
<dbReference type="EMBL" id="JEMG01000001">
    <property type="protein sequence ID" value="EYC50062.1"/>
    <property type="molecule type" value="Genomic_DNA"/>
</dbReference>
<dbReference type="AlphaFoldDB" id="A0A016XEV4"/>
<protein>
    <submittedName>
        <fullName evidence="1">Uncharacterized protein</fullName>
    </submittedName>
</protein>
<evidence type="ECO:0000313" key="1">
    <source>
        <dbReference type="EMBL" id="EYC50062.1"/>
    </source>
</evidence>
<name>A0A016XEV4_9BURK</name>
<reference evidence="1 2" key="1">
    <citation type="submission" date="2014-02" db="EMBL/GenBank/DDBJ databases">
        <title>Draft Genome of Hylemonella gracilis isolated from the Niagara River.</title>
        <authorList>
            <person name="Pawlowski D.R."/>
            <person name="Koudelka G.B."/>
        </authorList>
    </citation>
    <scope>NUCLEOTIDE SEQUENCE [LARGE SCALE GENOMIC DNA]</scope>
    <source>
        <strain evidence="1 2">Niagara R</strain>
    </source>
</reference>
<sequence>MNSHNIIGELAGERLSMATIDELCALINDEFMMKGILPNFEPNEYGLELEALLDVVNSARIRP</sequence>
<accession>A0A016XEV4</accession>
<organism evidence="1 2">
    <name type="scientific">Hylemonella gracilis str. Niagara R</name>
    <dbReference type="NCBI Taxonomy" id="1458275"/>
    <lineage>
        <taxon>Bacteria</taxon>
        <taxon>Pseudomonadati</taxon>
        <taxon>Pseudomonadota</taxon>
        <taxon>Betaproteobacteria</taxon>
        <taxon>Burkholderiales</taxon>
        <taxon>Comamonadaceae</taxon>
        <taxon>Hylemonella</taxon>
    </lineage>
</organism>
<dbReference type="STRING" id="1458275.AZ34_02550"/>
<proteinExistence type="predicted"/>
<evidence type="ECO:0000313" key="2">
    <source>
        <dbReference type="Proteomes" id="UP000023268"/>
    </source>
</evidence>
<comment type="caution">
    <text evidence="1">The sequence shown here is derived from an EMBL/GenBank/DDBJ whole genome shotgun (WGS) entry which is preliminary data.</text>
</comment>
<gene>
    <name evidence="1" type="ORF">AZ34_02550</name>
</gene>
<dbReference type="eggNOG" id="ENOG5033K6D">
    <property type="taxonomic scope" value="Bacteria"/>
</dbReference>